<keyword evidence="2" id="KW-1185">Reference proteome</keyword>
<dbReference type="Proteomes" id="UP001314635">
    <property type="component" value="Unassembled WGS sequence"/>
</dbReference>
<name>A0ABS5GHD6_9BRAD</name>
<dbReference type="RefSeq" id="WP_012043022.1">
    <property type="nucleotide sequence ID" value="NZ_JABFDP010000040.1"/>
</dbReference>
<sequence length="121" mass="13697">MEFTSETGKIPKGYGYLLKPSVILAALTARDLGGIRVHLVRSHGRRLFDARYRPPDGDIPYERLNIKVGTAHERDLPPLRRQAKDEALPALVRWISDLVAQDLPTAIRHGEQEIELLPPRE</sequence>
<gene>
    <name evidence="1" type="ORF">JQ619_32580</name>
</gene>
<protein>
    <submittedName>
        <fullName evidence="1">Uncharacterized protein</fullName>
    </submittedName>
</protein>
<accession>A0ABS5GHD6</accession>
<organism evidence="1 2">
    <name type="scientific">Bradyrhizobium denitrificans</name>
    <dbReference type="NCBI Taxonomy" id="2734912"/>
    <lineage>
        <taxon>Bacteria</taxon>
        <taxon>Pseudomonadati</taxon>
        <taxon>Pseudomonadota</taxon>
        <taxon>Alphaproteobacteria</taxon>
        <taxon>Hyphomicrobiales</taxon>
        <taxon>Nitrobacteraceae</taxon>
        <taxon>Bradyrhizobium</taxon>
    </lineage>
</organism>
<comment type="caution">
    <text evidence="1">The sequence shown here is derived from an EMBL/GenBank/DDBJ whole genome shotgun (WGS) entry which is preliminary data.</text>
</comment>
<evidence type="ECO:0000313" key="1">
    <source>
        <dbReference type="EMBL" id="MBR1140501.1"/>
    </source>
</evidence>
<proteinExistence type="predicted"/>
<dbReference type="EMBL" id="JAFCLK010000042">
    <property type="protein sequence ID" value="MBR1140501.1"/>
    <property type="molecule type" value="Genomic_DNA"/>
</dbReference>
<evidence type="ECO:0000313" key="2">
    <source>
        <dbReference type="Proteomes" id="UP001314635"/>
    </source>
</evidence>
<reference evidence="2" key="1">
    <citation type="journal article" date="2021" name="ISME J.">
        <title>Evolutionary origin and ecological implication of a unique nif island in free-living Bradyrhizobium lineages.</title>
        <authorList>
            <person name="Tao J."/>
        </authorList>
    </citation>
    <scope>NUCLEOTIDE SEQUENCE [LARGE SCALE GENOMIC DNA]</scope>
    <source>
        <strain evidence="2">SZCCT0094</strain>
    </source>
</reference>